<feature type="domain" description="Response regulatory" evidence="3">
    <location>
        <begin position="1"/>
        <end position="103"/>
    </location>
</feature>
<dbReference type="InterPro" id="IPR002545">
    <property type="entry name" value="CheW-lke_dom"/>
</dbReference>
<keyword evidence="6" id="KW-1185">Reference proteome</keyword>
<dbReference type="InterPro" id="IPR011006">
    <property type="entry name" value="CheY-like_superfamily"/>
</dbReference>
<comment type="caution">
    <text evidence="5">The sequence shown here is derived from an EMBL/GenBank/DDBJ whole genome shotgun (WGS) entry which is preliminary data.</text>
</comment>
<dbReference type="SMART" id="SM00260">
    <property type="entry name" value="CheW"/>
    <property type="match status" value="1"/>
</dbReference>
<dbReference type="InterPro" id="IPR001789">
    <property type="entry name" value="Sig_transdc_resp-reg_receiver"/>
</dbReference>
<dbReference type="SUPFAM" id="SSF50341">
    <property type="entry name" value="CheW-like"/>
    <property type="match status" value="1"/>
</dbReference>
<reference evidence="5" key="1">
    <citation type="submission" date="2021-02" db="EMBL/GenBank/DDBJ databases">
        <authorList>
            <person name="Dougan E. K."/>
            <person name="Rhodes N."/>
            <person name="Thang M."/>
            <person name="Chan C."/>
        </authorList>
    </citation>
    <scope>NUCLEOTIDE SEQUENCE</scope>
</reference>
<evidence type="ECO:0000313" key="6">
    <source>
        <dbReference type="Proteomes" id="UP000649617"/>
    </source>
</evidence>
<dbReference type="SMART" id="SM00448">
    <property type="entry name" value="REC"/>
    <property type="match status" value="1"/>
</dbReference>
<dbReference type="Gene3D" id="3.40.50.2300">
    <property type="match status" value="1"/>
</dbReference>
<dbReference type="PANTHER" id="PTHR44591:SF20">
    <property type="entry name" value="PROTEIN PILH"/>
    <property type="match status" value="1"/>
</dbReference>
<keyword evidence="1 2" id="KW-0597">Phosphoprotein</keyword>
<dbReference type="EMBL" id="CAJNIZ010022223">
    <property type="protein sequence ID" value="CAE7459726.1"/>
    <property type="molecule type" value="Genomic_DNA"/>
</dbReference>
<evidence type="ECO:0000256" key="1">
    <source>
        <dbReference type="ARBA" id="ARBA00022553"/>
    </source>
</evidence>
<dbReference type="Proteomes" id="UP000649617">
    <property type="component" value="Unassembled WGS sequence"/>
</dbReference>
<dbReference type="Gene3D" id="2.40.50.180">
    <property type="entry name" value="CheA-289, Domain 4"/>
    <property type="match status" value="1"/>
</dbReference>
<proteinExistence type="predicted"/>
<evidence type="ECO:0000259" key="4">
    <source>
        <dbReference type="PROSITE" id="PS50851"/>
    </source>
</evidence>
<sequence>MVNTLARQGHQVLTAATGSDGVSIAAEEQPDIILMDVVMPGINGFQATRQITRNDHTRHIPVIIVSSKDQDADKVWGERQGACGYLTKPVDDRTLISTVNGLLDIKAATFKNAAPLPHKEQVQAQWQGLGFLVGGTRLVSKLGQVAELMPVPRMTPLPAVKPWVMGIANVRGRLIPVISLHEYLQLPTTLPANQWRVLVVEEGDIVAGLLVEQSLGIQHFLEDSYEESDGKELGGLGPYVTGAFRHGGRVFHEVQLKAILKDEKFFDVALGKADKA</sequence>
<dbReference type="InterPro" id="IPR050595">
    <property type="entry name" value="Bact_response_regulator"/>
</dbReference>
<feature type="modified residue" description="4-aspartylphosphate" evidence="2">
    <location>
        <position position="36"/>
    </location>
</feature>
<dbReference type="PROSITE" id="PS50110">
    <property type="entry name" value="RESPONSE_REGULATORY"/>
    <property type="match status" value="1"/>
</dbReference>
<dbReference type="OrthoDB" id="449392at2759"/>
<dbReference type="PANTHER" id="PTHR44591">
    <property type="entry name" value="STRESS RESPONSE REGULATOR PROTEIN 1"/>
    <property type="match status" value="1"/>
</dbReference>
<accession>A0A812RXS0</accession>
<protein>
    <submittedName>
        <fullName evidence="5">PilH protein</fullName>
    </submittedName>
</protein>
<dbReference type="GO" id="GO:0006935">
    <property type="term" value="P:chemotaxis"/>
    <property type="evidence" value="ECO:0007669"/>
    <property type="project" value="InterPro"/>
</dbReference>
<dbReference type="SUPFAM" id="SSF52172">
    <property type="entry name" value="CheY-like"/>
    <property type="match status" value="1"/>
</dbReference>
<evidence type="ECO:0000313" key="5">
    <source>
        <dbReference type="EMBL" id="CAE7459726.1"/>
    </source>
</evidence>
<dbReference type="Pfam" id="PF00072">
    <property type="entry name" value="Response_reg"/>
    <property type="match status" value="1"/>
</dbReference>
<dbReference type="GO" id="GO:0000160">
    <property type="term" value="P:phosphorelay signal transduction system"/>
    <property type="evidence" value="ECO:0007669"/>
    <property type="project" value="InterPro"/>
</dbReference>
<evidence type="ECO:0000259" key="3">
    <source>
        <dbReference type="PROSITE" id="PS50110"/>
    </source>
</evidence>
<dbReference type="Pfam" id="PF01584">
    <property type="entry name" value="CheW"/>
    <property type="match status" value="1"/>
</dbReference>
<dbReference type="AlphaFoldDB" id="A0A812RXS0"/>
<evidence type="ECO:0000256" key="2">
    <source>
        <dbReference type="PROSITE-ProRule" id="PRU00169"/>
    </source>
</evidence>
<feature type="domain" description="CheW-like" evidence="4">
    <location>
        <begin position="125"/>
        <end position="265"/>
    </location>
</feature>
<dbReference type="InterPro" id="IPR036061">
    <property type="entry name" value="CheW-like_dom_sf"/>
</dbReference>
<organism evidence="5 6">
    <name type="scientific">Symbiodinium pilosum</name>
    <name type="common">Dinoflagellate</name>
    <dbReference type="NCBI Taxonomy" id="2952"/>
    <lineage>
        <taxon>Eukaryota</taxon>
        <taxon>Sar</taxon>
        <taxon>Alveolata</taxon>
        <taxon>Dinophyceae</taxon>
        <taxon>Suessiales</taxon>
        <taxon>Symbiodiniaceae</taxon>
        <taxon>Symbiodinium</taxon>
    </lineage>
</organism>
<dbReference type="PROSITE" id="PS50851">
    <property type="entry name" value="CHEW"/>
    <property type="match status" value="1"/>
</dbReference>
<name>A0A812RXS0_SYMPI</name>
<gene>
    <name evidence="5" type="primary">pilH</name>
    <name evidence="5" type="ORF">SPIL2461_LOCUS11438</name>
</gene>